<organism evidence="2 3">
    <name type="scientific">Prorocentrum cordatum</name>
    <dbReference type="NCBI Taxonomy" id="2364126"/>
    <lineage>
        <taxon>Eukaryota</taxon>
        <taxon>Sar</taxon>
        <taxon>Alveolata</taxon>
        <taxon>Dinophyceae</taxon>
        <taxon>Prorocentrales</taxon>
        <taxon>Prorocentraceae</taxon>
        <taxon>Prorocentrum</taxon>
    </lineage>
</organism>
<protein>
    <submittedName>
        <fullName evidence="2">Uncharacterized protein</fullName>
    </submittedName>
</protein>
<evidence type="ECO:0000313" key="3">
    <source>
        <dbReference type="Proteomes" id="UP001189429"/>
    </source>
</evidence>
<dbReference type="Proteomes" id="UP001189429">
    <property type="component" value="Unassembled WGS sequence"/>
</dbReference>
<feature type="compositionally biased region" description="Low complexity" evidence="1">
    <location>
        <begin position="489"/>
        <end position="501"/>
    </location>
</feature>
<name>A0ABN9T3I7_9DINO</name>
<feature type="non-terminal residue" evidence="2">
    <location>
        <position position="657"/>
    </location>
</feature>
<feature type="compositionally biased region" description="Basic residues" evidence="1">
    <location>
        <begin position="503"/>
        <end position="520"/>
    </location>
</feature>
<feature type="non-terminal residue" evidence="2">
    <location>
        <position position="1"/>
    </location>
</feature>
<evidence type="ECO:0000256" key="1">
    <source>
        <dbReference type="SAM" id="MobiDB-lite"/>
    </source>
</evidence>
<feature type="region of interest" description="Disordered" evidence="1">
    <location>
        <begin position="634"/>
        <end position="657"/>
    </location>
</feature>
<keyword evidence="3" id="KW-1185">Reference proteome</keyword>
<feature type="region of interest" description="Disordered" evidence="1">
    <location>
        <begin position="539"/>
        <end position="566"/>
    </location>
</feature>
<feature type="region of interest" description="Disordered" evidence="1">
    <location>
        <begin position="470"/>
        <end position="520"/>
    </location>
</feature>
<proteinExistence type="predicted"/>
<reference evidence="2" key="1">
    <citation type="submission" date="2023-10" db="EMBL/GenBank/DDBJ databases">
        <authorList>
            <person name="Chen Y."/>
            <person name="Shah S."/>
            <person name="Dougan E. K."/>
            <person name="Thang M."/>
            <person name="Chan C."/>
        </authorList>
    </citation>
    <scope>NUCLEOTIDE SEQUENCE [LARGE SCALE GENOMIC DNA]</scope>
</reference>
<gene>
    <name evidence="2" type="ORF">PCOR1329_LOCUS34905</name>
</gene>
<feature type="compositionally biased region" description="Low complexity" evidence="1">
    <location>
        <begin position="470"/>
        <end position="481"/>
    </location>
</feature>
<sequence>LQRAQSFVAEMAGAAAAWENPADGLEVSGSNLLLEIHGATEAKGSFLKPYSIKKLTLIPGTQTGEGAAEKAPRLNSMRKAVTNRSCLFRWSAAEVMHAVQGAKACEPNFAEVAVPPNNKPTYPVVPTQMAEGDATGPREEAVRDPTALQNYMDNLGNSRHEKEEKAKLKKYPTYVRTHEKDGERFPGGKVVDGTHVQRDGRMFAVGPSQEGLSNKARAVAGSGQTFGVDFVTSVLPVIKAIAATGDASPPGQIMKIATDPDARTDFLAEYHSHEGFIANSSGAPRMAVHEDWAALESAVKNMKGRARSELLEKVRFAPVKNAPPLADAEARRAFVVAQVVGLAPKEYTFPSREHPCRISFNAEGGRAGRLRRRGPSCEDGCSECNGDKACACNFTFFQDARMYYWMDKVGCLAMRIADDTRKIMLQELSRIDHKVVDARIPEFRRATSDWRDAAPPQTIKNSFEKQGGIAARKPAAASPVATKSKRASAMKPPMKKTATMKRSTTKKTVGRKFAKQAKKTIHKRALIADESFLNKRKPGKLNKRARPQNSCGSGEMPHNISLPNTQKGRALVPDKWGAAMSAAKALRRSRGLTETALPHEPVNHDAGEVLNERGFSTHAVEAKWSALERWVRGKHGGRLPSHSHGDKWRQVANESQA</sequence>
<accession>A0ABN9T3I7</accession>
<evidence type="ECO:0000313" key="2">
    <source>
        <dbReference type="EMBL" id="CAK0839147.1"/>
    </source>
</evidence>
<dbReference type="EMBL" id="CAUYUJ010014273">
    <property type="protein sequence ID" value="CAK0839147.1"/>
    <property type="molecule type" value="Genomic_DNA"/>
</dbReference>
<comment type="caution">
    <text evidence="2">The sequence shown here is derived from an EMBL/GenBank/DDBJ whole genome shotgun (WGS) entry which is preliminary data.</text>
</comment>